<sequence>MLLILLAGLSIGPVHARKLYWERVDVDIKVTPEG</sequence>
<accession>X0U012</accession>
<comment type="caution">
    <text evidence="1">The sequence shown here is derived from an EMBL/GenBank/DDBJ whole genome shotgun (WGS) entry which is preliminary data.</text>
</comment>
<name>X0U012_9ZZZZ</name>
<proteinExistence type="predicted"/>
<dbReference type="EMBL" id="BARS01008643">
    <property type="protein sequence ID" value="GAF81760.1"/>
    <property type="molecule type" value="Genomic_DNA"/>
</dbReference>
<gene>
    <name evidence="1" type="ORF">S01H1_16427</name>
</gene>
<dbReference type="AlphaFoldDB" id="X0U012"/>
<feature type="non-terminal residue" evidence="1">
    <location>
        <position position="34"/>
    </location>
</feature>
<protein>
    <submittedName>
        <fullName evidence="1">Uncharacterized protein</fullName>
    </submittedName>
</protein>
<evidence type="ECO:0000313" key="1">
    <source>
        <dbReference type="EMBL" id="GAF81760.1"/>
    </source>
</evidence>
<organism evidence="1">
    <name type="scientific">marine sediment metagenome</name>
    <dbReference type="NCBI Taxonomy" id="412755"/>
    <lineage>
        <taxon>unclassified sequences</taxon>
        <taxon>metagenomes</taxon>
        <taxon>ecological metagenomes</taxon>
    </lineage>
</organism>
<reference evidence="1" key="1">
    <citation type="journal article" date="2014" name="Front. Microbiol.">
        <title>High frequency of phylogenetically diverse reductive dehalogenase-homologous genes in deep subseafloor sedimentary metagenomes.</title>
        <authorList>
            <person name="Kawai M."/>
            <person name="Futagami T."/>
            <person name="Toyoda A."/>
            <person name="Takaki Y."/>
            <person name="Nishi S."/>
            <person name="Hori S."/>
            <person name="Arai W."/>
            <person name="Tsubouchi T."/>
            <person name="Morono Y."/>
            <person name="Uchiyama I."/>
            <person name="Ito T."/>
            <person name="Fujiyama A."/>
            <person name="Inagaki F."/>
            <person name="Takami H."/>
        </authorList>
    </citation>
    <scope>NUCLEOTIDE SEQUENCE</scope>
    <source>
        <strain evidence="1">Expedition CK06-06</strain>
    </source>
</reference>